<dbReference type="InterPro" id="IPR001374">
    <property type="entry name" value="R3H_dom"/>
</dbReference>
<evidence type="ECO:0000313" key="10">
    <source>
        <dbReference type="EMBL" id="KRO00664.1"/>
    </source>
</evidence>
<dbReference type="CDD" id="cd02414">
    <property type="entry name" value="KH-II_Jag"/>
    <property type="match status" value="1"/>
</dbReference>
<reference evidence="10 11" key="1">
    <citation type="journal article" date="2015" name="Genome Announc.">
        <title>Expanding the biotechnology potential of lactobacilli through comparative genomics of 213 strains and associated genera.</title>
        <authorList>
            <person name="Sun Z."/>
            <person name="Harris H.M."/>
            <person name="McCann A."/>
            <person name="Guo C."/>
            <person name="Argimon S."/>
            <person name="Zhang W."/>
            <person name="Yang X."/>
            <person name="Jeffery I.B."/>
            <person name="Cooney J.C."/>
            <person name="Kagawa T.F."/>
            <person name="Liu W."/>
            <person name="Song Y."/>
            <person name="Salvetti E."/>
            <person name="Wrobel A."/>
            <person name="Rasinkangas P."/>
            <person name="Parkhill J."/>
            <person name="Rea M.C."/>
            <person name="O'Sullivan O."/>
            <person name="Ritari J."/>
            <person name="Douillard F.P."/>
            <person name="Paul Ross R."/>
            <person name="Yang R."/>
            <person name="Briner A.E."/>
            <person name="Felis G.E."/>
            <person name="de Vos W.M."/>
            <person name="Barrangou R."/>
            <person name="Klaenhammer T.R."/>
            <person name="Caufield P.W."/>
            <person name="Cui Y."/>
            <person name="Zhang H."/>
            <person name="O'Toole P.W."/>
        </authorList>
    </citation>
    <scope>NUCLEOTIDE SEQUENCE [LARGE SCALE GENOMIC DNA]</scope>
    <source>
        <strain evidence="10 11">NBRC 103219</strain>
    </source>
</reference>
<keyword evidence="4 6" id="KW-0143">Chaperone</keyword>
<evidence type="ECO:0000256" key="2">
    <source>
        <dbReference type="ARBA" id="ARBA00022884"/>
    </source>
</evidence>
<protein>
    <recommendedName>
        <fullName evidence="6">RNA-binding protein KhpB</fullName>
    </recommendedName>
    <alternativeName>
        <fullName evidence="6">RNA-binding protein EloR</fullName>
    </alternativeName>
</protein>
<dbReference type="Pfam" id="PF14804">
    <property type="entry name" value="Jag_N"/>
    <property type="match status" value="1"/>
</dbReference>
<comment type="subunit">
    <text evidence="6">Forms a complex with KhpA.</text>
</comment>
<keyword evidence="1 6" id="KW-0963">Cytoplasm</keyword>
<dbReference type="InterPro" id="IPR038008">
    <property type="entry name" value="Jag_KH"/>
</dbReference>
<dbReference type="HAMAP" id="MF_00867">
    <property type="entry name" value="KhpB"/>
    <property type="match status" value="1"/>
</dbReference>
<keyword evidence="2 6" id="KW-0694">RNA-binding</keyword>
<dbReference type="GO" id="GO:0071555">
    <property type="term" value="P:cell wall organization"/>
    <property type="evidence" value="ECO:0007669"/>
    <property type="project" value="UniProtKB-KW"/>
</dbReference>
<dbReference type="RefSeq" id="WP_017867462.1">
    <property type="nucleotide sequence ID" value="NZ_BJYB01000017.1"/>
</dbReference>
<dbReference type="InterPro" id="IPR032782">
    <property type="entry name" value="KhpB_N"/>
</dbReference>
<dbReference type="AlphaFoldDB" id="A0A0R2LFJ5"/>
<dbReference type="Pfam" id="PF01424">
    <property type="entry name" value="R3H"/>
    <property type="match status" value="1"/>
</dbReference>
<evidence type="ECO:0000256" key="1">
    <source>
        <dbReference type="ARBA" id="ARBA00022490"/>
    </source>
</evidence>
<comment type="subcellular location">
    <subcellularLocation>
        <location evidence="6">Cytoplasm</location>
    </subcellularLocation>
</comment>
<dbReference type="SMART" id="SM01245">
    <property type="entry name" value="Jag_N"/>
    <property type="match status" value="1"/>
</dbReference>
<organism evidence="10 11">
    <name type="scientific">Ligilactobacillus pobuzihii</name>
    <dbReference type="NCBI Taxonomy" id="449659"/>
    <lineage>
        <taxon>Bacteria</taxon>
        <taxon>Bacillati</taxon>
        <taxon>Bacillota</taxon>
        <taxon>Bacilli</taxon>
        <taxon>Lactobacillales</taxon>
        <taxon>Lactobacillaceae</taxon>
        <taxon>Ligilactobacillus</taxon>
    </lineage>
</organism>
<keyword evidence="5 6" id="KW-0961">Cell wall biogenesis/degradation</keyword>
<dbReference type="PANTHER" id="PTHR35800">
    <property type="entry name" value="PROTEIN JAG"/>
    <property type="match status" value="1"/>
</dbReference>
<dbReference type="InterPro" id="IPR004044">
    <property type="entry name" value="KH_dom_type_2"/>
</dbReference>
<dbReference type="SUPFAM" id="SSF82708">
    <property type="entry name" value="R3H domain"/>
    <property type="match status" value="1"/>
</dbReference>
<evidence type="ECO:0000313" key="11">
    <source>
        <dbReference type="Proteomes" id="UP000051886"/>
    </source>
</evidence>
<dbReference type="InterPro" id="IPR036867">
    <property type="entry name" value="R3H_dom_sf"/>
</dbReference>
<dbReference type="GO" id="GO:0009252">
    <property type="term" value="P:peptidoglycan biosynthetic process"/>
    <property type="evidence" value="ECO:0007669"/>
    <property type="project" value="UniProtKB-UniRule"/>
</dbReference>
<feature type="compositionally biased region" description="Basic and acidic residues" evidence="7">
    <location>
        <begin position="94"/>
        <end position="106"/>
    </location>
</feature>
<sequence>MREEIIYKCQEGTPTKYEANSVEEAISAGLTDLKVTRAQVDVQVISNGKKGFLGIGKQLAAVEITVKAQKSTPKPVPNEGVKTESKAKNSTKTQDTESSKVGEKKTTQPQNTKEQSASSVNDEKTETNMTKDDKEKDADFKATAKKEAAPTEPEGPSFEDVLVELGNYLAEVTKNMGISATINVTPEKHTVYYDFETEQEGLLIGKRGKNLNSLQLLAQDFLDKRVRRRVRVILDVANYRDRRAETLSHLAQKTARDAIAAGKPITLDPMPALERKVIHTSLADNEHVETYSRGNEPRRAVVVDPQ</sequence>
<dbReference type="PATRIC" id="fig|449659.4.peg.1356"/>
<dbReference type="Pfam" id="PF13083">
    <property type="entry name" value="KH_KhpA-B"/>
    <property type="match status" value="1"/>
</dbReference>
<evidence type="ECO:0000256" key="6">
    <source>
        <dbReference type="HAMAP-Rule" id="MF_00867"/>
    </source>
</evidence>
<accession>A0A0R2LFJ5</accession>
<dbReference type="GO" id="GO:0008360">
    <property type="term" value="P:regulation of cell shape"/>
    <property type="evidence" value="ECO:0007669"/>
    <property type="project" value="UniProtKB-KW"/>
</dbReference>
<dbReference type="EMBL" id="JQCN01000018">
    <property type="protein sequence ID" value="KRO00664.1"/>
    <property type="molecule type" value="Genomic_DNA"/>
</dbReference>
<feature type="domain" description="R3H" evidence="9">
    <location>
        <begin position="241"/>
        <end position="306"/>
    </location>
</feature>
<keyword evidence="3 6" id="KW-0133">Cell shape</keyword>
<dbReference type="NCBIfam" id="NF041568">
    <property type="entry name" value="Jag_EloR"/>
    <property type="match status" value="1"/>
</dbReference>
<comment type="caution">
    <text evidence="10">The sequence shown here is derived from an EMBL/GenBank/DDBJ whole genome shotgun (WGS) entry which is preliminary data.</text>
</comment>
<evidence type="ECO:0000256" key="7">
    <source>
        <dbReference type="SAM" id="MobiDB-lite"/>
    </source>
</evidence>
<dbReference type="InterPro" id="IPR038247">
    <property type="entry name" value="Jag_N_dom_sf"/>
</dbReference>
<dbReference type="Gene3D" id="3.30.300.20">
    <property type="match status" value="1"/>
</dbReference>
<keyword evidence="11" id="KW-1185">Reference proteome</keyword>
<dbReference type="InterPro" id="IPR039247">
    <property type="entry name" value="KhpB"/>
</dbReference>
<comment type="function">
    <text evidence="6">A probable RNA chaperone. Forms a complex with KhpA which binds to cellular RNA and controls its expression. Plays a role in peptidoglycan (PG) homeostasis and cell length regulation.</text>
</comment>
<dbReference type="Gene3D" id="3.30.30.80">
    <property type="entry name" value="probable RNA-binding protein from clostridium symbiosum atcc 14940"/>
    <property type="match status" value="1"/>
</dbReference>
<feature type="region of interest" description="Disordered" evidence="7">
    <location>
        <begin position="68"/>
        <end position="158"/>
    </location>
</feature>
<evidence type="ECO:0000256" key="4">
    <source>
        <dbReference type="ARBA" id="ARBA00023186"/>
    </source>
</evidence>
<dbReference type="Proteomes" id="UP000051886">
    <property type="component" value="Unassembled WGS sequence"/>
</dbReference>
<name>A0A0R2LFJ5_9LACO</name>
<comment type="caution">
    <text evidence="6">Lacks conserved residue(s) required for the propagation of feature annotation.</text>
</comment>
<gene>
    <name evidence="6" type="primary">khpB</name>
    <name evidence="6" type="synonym">eloR</name>
    <name evidence="10" type="ORF">IV66_GL001339</name>
</gene>
<comment type="domain">
    <text evidence="6">Has an N-terminal Jag-N domain and 2 RNA-binding domains (KH and R3H).</text>
</comment>
<dbReference type="PROSITE" id="PS50823">
    <property type="entry name" value="KH_TYPE_2"/>
    <property type="match status" value="1"/>
</dbReference>
<comment type="similarity">
    <text evidence="6">Belongs to the KhpB RNA-binding protein family.</text>
</comment>
<proteinExistence type="inferred from homology"/>
<dbReference type="STRING" id="449659.IV66_GL001339"/>
<dbReference type="SMART" id="SM00393">
    <property type="entry name" value="R3H"/>
    <property type="match status" value="1"/>
</dbReference>
<evidence type="ECO:0000256" key="3">
    <source>
        <dbReference type="ARBA" id="ARBA00022960"/>
    </source>
</evidence>
<dbReference type="Gene3D" id="3.30.1370.50">
    <property type="entry name" value="R3H-like domain"/>
    <property type="match status" value="1"/>
</dbReference>
<evidence type="ECO:0000259" key="9">
    <source>
        <dbReference type="PROSITE" id="PS51061"/>
    </source>
</evidence>
<dbReference type="PANTHER" id="PTHR35800:SF1">
    <property type="entry name" value="RNA-BINDING PROTEIN KHPB"/>
    <property type="match status" value="1"/>
</dbReference>
<dbReference type="GO" id="GO:0005737">
    <property type="term" value="C:cytoplasm"/>
    <property type="evidence" value="ECO:0007669"/>
    <property type="project" value="UniProtKB-SubCell"/>
</dbReference>
<evidence type="ECO:0000256" key="5">
    <source>
        <dbReference type="ARBA" id="ARBA00023316"/>
    </source>
</evidence>
<dbReference type="InterPro" id="IPR015946">
    <property type="entry name" value="KH_dom-like_a/b"/>
</dbReference>
<dbReference type="CDD" id="cd02644">
    <property type="entry name" value="R3H_jag"/>
    <property type="match status" value="1"/>
</dbReference>
<feature type="compositionally biased region" description="Basic and acidic residues" evidence="7">
    <location>
        <begin position="121"/>
        <end position="149"/>
    </location>
</feature>
<dbReference type="InterPro" id="IPR034079">
    <property type="entry name" value="R3H_KhpB"/>
</dbReference>
<feature type="domain" description="KH type-2" evidence="8">
    <location>
        <begin position="165"/>
        <end position="240"/>
    </location>
</feature>
<feature type="compositionally biased region" description="Polar residues" evidence="7">
    <location>
        <begin position="107"/>
        <end position="120"/>
    </location>
</feature>
<dbReference type="PROSITE" id="PS51061">
    <property type="entry name" value="R3H"/>
    <property type="match status" value="1"/>
</dbReference>
<evidence type="ECO:0000259" key="8">
    <source>
        <dbReference type="PROSITE" id="PS50823"/>
    </source>
</evidence>
<dbReference type="GO" id="GO:0003723">
    <property type="term" value="F:RNA binding"/>
    <property type="evidence" value="ECO:0007669"/>
    <property type="project" value="UniProtKB-UniRule"/>
</dbReference>